<evidence type="ECO:0000256" key="3">
    <source>
        <dbReference type="ARBA" id="ARBA00022801"/>
    </source>
</evidence>
<evidence type="ECO:0000256" key="4">
    <source>
        <dbReference type="ARBA" id="ARBA00023204"/>
    </source>
</evidence>
<dbReference type="AlphaFoldDB" id="E6VK98"/>
<keyword evidence="4 5" id="KW-0234">DNA repair</keyword>
<dbReference type="GO" id="GO:0006284">
    <property type="term" value="P:base-excision repair"/>
    <property type="evidence" value="ECO:0007669"/>
    <property type="project" value="InterPro"/>
</dbReference>
<dbReference type="HOGENOM" id="CLU_060471_3_0_5"/>
<dbReference type="Pfam" id="PF02245">
    <property type="entry name" value="Pur_DNA_glyco"/>
    <property type="match status" value="1"/>
</dbReference>
<evidence type="ECO:0000313" key="7">
    <source>
        <dbReference type="Proteomes" id="UP000001402"/>
    </source>
</evidence>
<keyword evidence="3 5" id="KW-0378">Hydrolase</keyword>
<evidence type="ECO:0000256" key="1">
    <source>
        <dbReference type="ARBA" id="ARBA00009232"/>
    </source>
</evidence>
<keyword evidence="2 5" id="KW-0227">DNA damage</keyword>
<gene>
    <name evidence="6" type="ordered locus">Rpdx1_2885</name>
</gene>
<dbReference type="FunFam" id="3.10.300.10:FF:000001">
    <property type="entry name" value="Putative 3-methyladenine DNA glycosylase"/>
    <property type="match status" value="1"/>
</dbReference>
<dbReference type="EC" id="3.2.2.-" evidence="5"/>
<evidence type="ECO:0000313" key="6">
    <source>
        <dbReference type="EMBL" id="ADU44468.1"/>
    </source>
</evidence>
<dbReference type="HAMAP" id="MF_00527">
    <property type="entry name" value="3MGH"/>
    <property type="match status" value="1"/>
</dbReference>
<dbReference type="GO" id="GO:0003677">
    <property type="term" value="F:DNA binding"/>
    <property type="evidence" value="ECO:0007669"/>
    <property type="project" value="InterPro"/>
</dbReference>
<dbReference type="PANTHER" id="PTHR10429:SF0">
    <property type="entry name" value="DNA-3-METHYLADENINE GLYCOSYLASE"/>
    <property type="match status" value="1"/>
</dbReference>
<dbReference type="PANTHER" id="PTHR10429">
    <property type="entry name" value="DNA-3-METHYLADENINE GLYCOSYLASE"/>
    <property type="match status" value="1"/>
</dbReference>
<reference evidence="6" key="1">
    <citation type="submission" date="2010-12" db="EMBL/GenBank/DDBJ databases">
        <title>Complete sequence of Rhodopseudomonas palustris DX-1.</title>
        <authorList>
            <consortium name="US DOE Joint Genome Institute"/>
            <person name="Lucas S."/>
            <person name="Copeland A."/>
            <person name="Lapidus A."/>
            <person name="Cheng J.-F."/>
            <person name="Goodwin L."/>
            <person name="Pitluck S."/>
            <person name="Misra M."/>
            <person name="Chertkov O."/>
            <person name="Detter J.C."/>
            <person name="Han C."/>
            <person name="Tapia R."/>
            <person name="Land M."/>
            <person name="Hauser L."/>
            <person name="Kyrpides N."/>
            <person name="Ivanova N."/>
            <person name="Ovchinnikova G."/>
            <person name="Logan B."/>
            <person name="Oda Y."/>
            <person name="Harwood C."/>
            <person name="Woyke T."/>
        </authorList>
    </citation>
    <scope>NUCLEOTIDE SEQUENCE [LARGE SCALE GENOMIC DNA]</scope>
    <source>
        <strain evidence="6">DX-1</strain>
    </source>
</reference>
<dbReference type="KEGG" id="rpx:Rpdx1_2885"/>
<dbReference type="Gene3D" id="3.10.300.10">
    <property type="entry name" value="Methylpurine-DNA glycosylase (MPG)"/>
    <property type="match status" value="1"/>
</dbReference>
<dbReference type="NCBIfam" id="NF002003">
    <property type="entry name" value="PRK00802.1-3"/>
    <property type="match status" value="1"/>
</dbReference>
<evidence type="ECO:0000256" key="2">
    <source>
        <dbReference type="ARBA" id="ARBA00022763"/>
    </source>
</evidence>
<evidence type="ECO:0000256" key="5">
    <source>
        <dbReference type="HAMAP-Rule" id="MF_00527"/>
    </source>
</evidence>
<accession>E6VK98</accession>
<dbReference type="EMBL" id="CP002418">
    <property type="protein sequence ID" value="ADU44468.1"/>
    <property type="molecule type" value="Genomic_DNA"/>
</dbReference>
<dbReference type="eggNOG" id="COG2094">
    <property type="taxonomic scope" value="Bacteria"/>
</dbReference>
<proteinExistence type="inferred from homology"/>
<protein>
    <recommendedName>
        <fullName evidence="5">Putative 3-methyladenine DNA glycosylase</fullName>
        <ecNumber evidence="5">3.2.2.-</ecNumber>
    </recommendedName>
</protein>
<comment type="similarity">
    <text evidence="1 5">Belongs to the DNA glycosylase MPG family.</text>
</comment>
<dbReference type="Proteomes" id="UP000001402">
    <property type="component" value="Chromosome"/>
</dbReference>
<name>E6VK98_RHOPX</name>
<dbReference type="STRING" id="652103.Rpdx1_2885"/>
<dbReference type="InterPro" id="IPR011034">
    <property type="entry name" value="Formyl_transferase-like_C_sf"/>
</dbReference>
<sequence>MTKSRVPNRSSDGTHPALGPLLTRRFFARSVHEVAPELIGATLLFRGAGGVIVEVEAYHHTDPAAHSYGGPTLRNQVMFGPPGLAYVYRSYGIHWCVNVVCEPEGSASAVLIRALEPTHGLTEMRARRGLDDDRSLCSGPGKLAQALGITIVHNGLPLDAAPFAIHRRITTPEIITGPRIGITKAADYPWRYGMAGSRFLSKPFPRSI</sequence>
<dbReference type="NCBIfam" id="TIGR00567">
    <property type="entry name" value="3mg"/>
    <property type="match status" value="1"/>
</dbReference>
<dbReference type="BioCyc" id="RPAL652103:RPDX1_RS14215-MONOMER"/>
<dbReference type="InterPro" id="IPR003180">
    <property type="entry name" value="MPG"/>
</dbReference>
<dbReference type="OrthoDB" id="9794313at2"/>
<dbReference type="SUPFAM" id="SSF50486">
    <property type="entry name" value="FMT C-terminal domain-like"/>
    <property type="match status" value="1"/>
</dbReference>
<organism evidence="6 7">
    <name type="scientific">Rhodopseudomonas palustris (strain DX-1)</name>
    <dbReference type="NCBI Taxonomy" id="652103"/>
    <lineage>
        <taxon>Bacteria</taxon>
        <taxon>Pseudomonadati</taxon>
        <taxon>Pseudomonadota</taxon>
        <taxon>Alphaproteobacteria</taxon>
        <taxon>Hyphomicrobiales</taxon>
        <taxon>Nitrobacteraceae</taxon>
        <taxon>Rhodopseudomonas</taxon>
    </lineage>
</organism>
<dbReference type="CDD" id="cd00540">
    <property type="entry name" value="AAG"/>
    <property type="match status" value="1"/>
</dbReference>
<dbReference type="InterPro" id="IPR036995">
    <property type="entry name" value="MPG_sf"/>
</dbReference>
<dbReference type="GO" id="GO:0003905">
    <property type="term" value="F:alkylbase DNA N-glycosylase activity"/>
    <property type="evidence" value="ECO:0007669"/>
    <property type="project" value="InterPro"/>
</dbReference>